<evidence type="ECO:0000256" key="1">
    <source>
        <dbReference type="ARBA" id="ARBA00007362"/>
    </source>
</evidence>
<dbReference type="InterPro" id="IPR052756">
    <property type="entry name" value="Alkyne_AA_exporter"/>
</dbReference>
<feature type="transmembrane region" description="Helical" evidence="2">
    <location>
        <begin position="270"/>
        <end position="290"/>
    </location>
</feature>
<evidence type="ECO:0000259" key="3">
    <source>
        <dbReference type="Pfam" id="PF00892"/>
    </source>
</evidence>
<feature type="transmembrane region" description="Helical" evidence="2">
    <location>
        <begin position="216"/>
        <end position="234"/>
    </location>
</feature>
<feature type="domain" description="EamA" evidence="3">
    <location>
        <begin position="154"/>
        <end position="285"/>
    </location>
</feature>
<feature type="transmembrane region" description="Helical" evidence="2">
    <location>
        <begin position="185"/>
        <end position="204"/>
    </location>
</feature>
<feature type="transmembrane region" description="Helical" evidence="2">
    <location>
        <begin position="102"/>
        <end position="121"/>
    </location>
</feature>
<feature type="transmembrane region" description="Helical" evidence="2">
    <location>
        <begin position="153"/>
        <end position="173"/>
    </location>
</feature>
<dbReference type="PANTHER" id="PTHR12715">
    <property type="entry name" value="TRANSPORTER, DRUG/METABOLITE EXPORTER FAMILY"/>
    <property type="match status" value="1"/>
</dbReference>
<accession>A0A3N1GI86</accession>
<evidence type="ECO:0000313" key="5">
    <source>
        <dbReference type="Proteomes" id="UP000271683"/>
    </source>
</evidence>
<comment type="caution">
    <text evidence="4">The sequence shown here is derived from an EMBL/GenBank/DDBJ whole genome shotgun (WGS) entry which is preliminary data.</text>
</comment>
<dbReference type="GO" id="GO:0016020">
    <property type="term" value="C:membrane"/>
    <property type="evidence" value="ECO:0007669"/>
    <property type="project" value="InterPro"/>
</dbReference>
<dbReference type="AlphaFoldDB" id="A0A3N1GI86"/>
<evidence type="ECO:0000313" key="4">
    <source>
        <dbReference type="EMBL" id="ROP29974.1"/>
    </source>
</evidence>
<dbReference type="SUPFAM" id="SSF103481">
    <property type="entry name" value="Multidrug resistance efflux transporter EmrE"/>
    <property type="match status" value="2"/>
</dbReference>
<dbReference type="Pfam" id="PF00892">
    <property type="entry name" value="EamA"/>
    <property type="match status" value="2"/>
</dbReference>
<dbReference type="EMBL" id="RJKL01000001">
    <property type="protein sequence ID" value="ROP29974.1"/>
    <property type="molecule type" value="Genomic_DNA"/>
</dbReference>
<proteinExistence type="inferred from homology"/>
<feature type="transmembrane region" description="Helical" evidence="2">
    <location>
        <begin position="74"/>
        <end position="96"/>
    </location>
</feature>
<feature type="transmembrane region" description="Helical" evidence="2">
    <location>
        <begin position="45"/>
        <end position="62"/>
    </location>
</feature>
<keyword evidence="2" id="KW-0812">Transmembrane</keyword>
<feature type="domain" description="EamA" evidence="3">
    <location>
        <begin position="16"/>
        <end position="145"/>
    </location>
</feature>
<keyword evidence="2" id="KW-1133">Transmembrane helix</keyword>
<sequence>MDHRSPSVLAVINRYVAMCVTTSAILGGSFTVSREILSYPALSGQAMRYSVAALALFAVVAAGRRRVRPTAREFVRLAAVAATGLVAFNLLLLFSLRHADPAVVGTIVGGSPLLLALLGPLQEGRRPALRLVASASVVVVGAALVQGGGSADAYGILGALGLLVAEAAFSLFAAPLLPRLGAVRVSAWSTALAVPMLVLGMAATGEAPRTPTAAEAGSLLFLGLVLTVLAFVAWYTGVNGLGIERAGVFVGLVPVFALLTLAAVDGVVPQPLQVAGVLVVTGGLVAGLRVRTPARSLAPT</sequence>
<organism evidence="4 5">
    <name type="scientific">Couchioplanes caeruleus</name>
    <dbReference type="NCBI Taxonomy" id="56438"/>
    <lineage>
        <taxon>Bacteria</taxon>
        <taxon>Bacillati</taxon>
        <taxon>Actinomycetota</taxon>
        <taxon>Actinomycetes</taxon>
        <taxon>Micromonosporales</taxon>
        <taxon>Micromonosporaceae</taxon>
        <taxon>Couchioplanes</taxon>
    </lineage>
</organism>
<feature type="transmembrane region" description="Helical" evidence="2">
    <location>
        <begin position="128"/>
        <end position="147"/>
    </location>
</feature>
<feature type="transmembrane region" description="Helical" evidence="2">
    <location>
        <begin position="12"/>
        <end position="33"/>
    </location>
</feature>
<comment type="similarity">
    <text evidence="1">Belongs to the EamA transporter family.</text>
</comment>
<dbReference type="InterPro" id="IPR000620">
    <property type="entry name" value="EamA_dom"/>
</dbReference>
<evidence type="ECO:0000256" key="2">
    <source>
        <dbReference type="SAM" id="Phobius"/>
    </source>
</evidence>
<dbReference type="Proteomes" id="UP000271683">
    <property type="component" value="Unassembled WGS sequence"/>
</dbReference>
<keyword evidence="2" id="KW-0472">Membrane</keyword>
<protein>
    <submittedName>
        <fullName evidence="4">Drug/metabolite transporter (DMT)-like permease</fullName>
    </submittedName>
</protein>
<dbReference type="InterPro" id="IPR037185">
    <property type="entry name" value="EmrE-like"/>
</dbReference>
<name>A0A3N1GI86_9ACTN</name>
<feature type="transmembrane region" description="Helical" evidence="2">
    <location>
        <begin position="246"/>
        <end position="264"/>
    </location>
</feature>
<reference evidence="4 5" key="1">
    <citation type="submission" date="2018-11" db="EMBL/GenBank/DDBJ databases">
        <title>Sequencing the genomes of 1000 actinobacteria strains.</title>
        <authorList>
            <person name="Klenk H.-P."/>
        </authorList>
    </citation>
    <scope>NUCLEOTIDE SEQUENCE [LARGE SCALE GENOMIC DNA]</scope>
    <source>
        <strain evidence="4 5">DSM 43634</strain>
    </source>
</reference>
<gene>
    <name evidence="4" type="ORF">EDD30_2803</name>
</gene>
<dbReference type="PANTHER" id="PTHR12715:SF4">
    <property type="entry name" value="EAMA DOMAIN-CONTAINING PROTEIN"/>
    <property type="match status" value="1"/>
</dbReference>